<evidence type="ECO:0000256" key="1">
    <source>
        <dbReference type="SAM" id="Coils"/>
    </source>
</evidence>
<comment type="caution">
    <text evidence="3">The sequence shown here is derived from an EMBL/GenBank/DDBJ whole genome shotgun (WGS) entry which is preliminary data.</text>
</comment>
<reference evidence="3 4" key="1">
    <citation type="submission" date="2020-04" db="EMBL/GenBank/DDBJ databases">
        <authorList>
            <person name="Hitch T.C.A."/>
            <person name="Wylensek D."/>
            <person name="Clavel T."/>
        </authorList>
    </citation>
    <scope>NUCLEOTIDE SEQUENCE [LARGE SCALE GENOMIC DNA]</scope>
    <source>
        <strain evidence="3 4">WB01_D5_05</strain>
    </source>
</reference>
<feature type="region of interest" description="Disordered" evidence="2">
    <location>
        <begin position="1"/>
        <end position="29"/>
    </location>
</feature>
<dbReference type="Proteomes" id="UP000561326">
    <property type="component" value="Unassembled WGS sequence"/>
</dbReference>
<protein>
    <submittedName>
        <fullName evidence="3">YqkE family protein</fullName>
    </submittedName>
</protein>
<dbReference type="AlphaFoldDB" id="A0A848CWM7"/>
<evidence type="ECO:0000313" key="4">
    <source>
        <dbReference type="Proteomes" id="UP000561326"/>
    </source>
</evidence>
<organism evidence="3 4">
    <name type="scientific">Aneurinibacillus aneurinilyticus</name>
    <name type="common">Bacillus aneurinolyticus</name>
    <dbReference type="NCBI Taxonomy" id="1391"/>
    <lineage>
        <taxon>Bacteria</taxon>
        <taxon>Bacillati</taxon>
        <taxon>Bacillota</taxon>
        <taxon>Bacilli</taxon>
        <taxon>Bacillales</taxon>
        <taxon>Paenibacillaceae</taxon>
        <taxon>Aneurinibacillus group</taxon>
        <taxon>Aneurinibacillus</taxon>
    </lineage>
</organism>
<dbReference type="GeneID" id="92841098"/>
<name>A0A848CWM7_ANEAE</name>
<dbReference type="RefSeq" id="WP_021623968.1">
    <property type="nucleotide sequence ID" value="NZ_CABKST010000243.1"/>
</dbReference>
<gene>
    <name evidence="3" type="ORF">HF838_08440</name>
</gene>
<feature type="coiled-coil region" evidence="1">
    <location>
        <begin position="29"/>
        <end position="70"/>
    </location>
</feature>
<evidence type="ECO:0000256" key="2">
    <source>
        <dbReference type="SAM" id="MobiDB-lite"/>
    </source>
</evidence>
<dbReference type="InterPro" id="IPR024980">
    <property type="entry name" value="DUF3886"/>
</dbReference>
<dbReference type="Pfam" id="PF13025">
    <property type="entry name" value="DUF3886"/>
    <property type="match status" value="1"/>
</dbReference>
<dbReference type="EMBL" id="JABAGO010000012">
    <property type="protein sequence ID" value="NME98287.1"/>
    <property type="molecule type" value="Genomic_DNA"/>
</dbReference>
<dbReference type="OrthoDB" id="2933403at2"/>
<keyword evidence="1" id="KW-0175">Coiled coil</keyword>
<proteinExistence type="predicted"/>
<sequence length="86" mass="10167">MAKQKRGQKSAASEARIENQGATLRDRIGNDALEKLREVSRTMRQEEEQRKAAERERKITEQKIKEKNKSFADLFEESNLDWKKFK</sequence>
<evidence type="ECO:0000313" key="3">
    <source>
        <dbReference type="EMBL" id="NME98287.1"/>
    </source>
</evidence>
<accession>A0A848CWM7</accession>